<sequence length="115" mass="13078">MQGHPNRTNHMNKCNHRIVDAQDLIKFASSQGERMMTPARFSVVQIKKNGVLPPRSYAVTHKLASYFCANISMKVCSTAHTLEVRVRNRVSSNRVQLLATTNKIISKLRNKELIM</sequence>
<keyword evidence="2" id="KW-1185">Reference proteome</keyword>
<dbReference type="Proteomes" id="UP000238163">
    <property type="component" value="Unassembled WGS sequence"/>
</dbReference>
<accession>A0ABX5D9L3</accession>
<protein>
    <submittedName>
        <fullName evidence="1">Uncharacterized protein</fullName>
    </submittedName>
</protein>
<evidence type="ECO:0000313" key="1">
    <source>
        <dbReference type="EMBL" id="PRQ65165.1"/>
    </source>
</evidence>
<comment type="caution">
    <text evidence="1">The sequence shown here is derived from an EMBL/GenBank/DDBJ whole genome shotgun (WGS) entry which is preliminary data.</text>
</comment>
<reference evidence="1 2" key="2">
    <citation type="submission" date="2018-03" db="EMBL/GenBank/DDBJ databases">
        <title>Genetic Diversity and Phenotypic Plasticity of AHL Mediated Quorum Sensing in Environmental Strains of Vibrio mediterranei.</title>
        <authorList>
            <person name="Lantoine F."/>
            <person name="Vouve F."/>
        </authorList>
    </citation>
    <scope>NUCLEOTIDE SEQUENCE [LARGE SCALE GENOMIC DNA]</scope>
    <source>
        <strain evidence="1 2">17LN0615E</strain>
    </source>
</reference>
<dbReference type="EMBL" id="NWTN01000026">
    <property type="protein sequence ID" value="PRQ65165.1"/>
    <property type="molecule type" value="Genomic_DNA"/>
</dbReference>
<evidence type="ECO:0000313" key="2">
    <source>
        <dbReference type="Proteomes" id="UP000238163"/>
    </source>
</evidence>
<organism evidence="1 2">
    <name type="scientific">Vibrio mediterranei</name>
    <dbReference type="NCBI Taxonomy" id="689"/>
    <lineage>
        <taxon>Bacteria</taxon>
        <taxon>Pseudomonadati</taxon>
        <taxon>Pseudomonadota</taxon>
        <taxon>Gammaproteobacteria</taxon>
        <taxon>Vibrionales</taxon>
        <taxon>Vibrionaceae</taxon>
        <taxon>Vibrio</taxon>
    </lineage>
</organism>
<proteinExistence type="predicted"/>
<reference evidence="1 2" key="1">
    <citation type="submission" date="2017-09" db="EMBL/GenBank/DDBJ databases">
        <authorList>
            <person name="Girard L."/>
            <person name="Lami R."/>
            <person name="Suzuki M."/>
            <person name="Baudart J."/>
        </authorList>
    </citation>
    <scope>NUCLEOTIDE SEQUENCE [LARGE SCALE GENOMIC DNA]</scope>
    <source>
        <strain evidence="1 2">17LN0615E</strain>
    </source>
</reference>
<gene>
    <name evidence="1" type="ORF">COR51_23885</name>
</gene>
<name>A0ABX5D9L3_9VIBR</name>